<dbReference type="PANTHER" id="PTHR12015:SF183">
    <property type="entry name" value="C-C MOTIF CHEMOKINE 3"/>
    <property type="match status" value="1"/>
</dbReference>
<evidence type="ECO:0000313" key="8">
    <source>
        <dbReference type="Proteomes" id="UP001178508"/>
    </source>
</evidence>
<dbReference type="SMART" id="SM00199">
    <property type="entry name" value="SCY"/>
    <property type="match status" value="1"/>
</dbReference>
<name>A0AAV1F7R3_XYRNO</name>
<dbReference type="PROSITE" id="PS51257">
    <property type="entry name" value="PROKAR_LIPOPROTEIN"/>
    <property type="match status" value="1"/>
</dbReference>
<dbReference type="Pfam" id="PF00048">
    <property type="entry name" value="IL8"/>
    <property type="match status" value="1"/>
</dbReference>
<dbReference type="InterPro" id="IPR001811">
    <property type="entry name" value="Chemokine_IL8-like_dom"/>
</dbReference>
<proteinExistence type="predicted"/>
<keyword evidence="2" id="KW-0202">Cytokine</keyword>
<dbReference type="GO" id="GO:0008009">
    <property type="term" value="F:chemokine activity"/>
    <property type="evidence" value="ECO:0007669"/>
    <property type="project" value="InterPro"/>
</dbReference>
<sequence>MKTLCFTLGLLLLIACSFAAIPEAVLSTAPGQCCFKFSDRNIPKRLVMSIIKTHSSCENKAFIVQIEGKQICFKQTSKWANHVYKLHHTTEGSSQ</sequence>
<dbReference type="Proteomes" id="UP001178508">
    <property type="component" value="Chromosome 5"/>
</dbReference>
<dbReference type="InterPro" id="IPR036048">
    <property type="entry name" value="Interleukin_8-like_sf"/>
</dbReference>
<accession>A0AAV1F7R3</accession>
<dbReference type="EMBL" id="OY660868">
    <property type="protein sequence ID" value="CAJ1057019.1"/>
    <property type="molecule type" value="Genomic_DNA"/>
</dbReference>
<dbReference type="AlphaFoldDB" id="A0AAV1F7R3"/>
<keyword evidence="3" id="KW-0964">Secreted</keyword>
<dbReference type="GO" id="GO:0005615">
    <property type="term" value="C:extracellular space"/>
    <property type="evidence" value="ECO:0007669"/>
    <property type="project" value="UniProtKB-KW"/>
</dbReference>
<dbReference type="SUPFAM" id="SSF54117">
    <property type="entry name" value="Interleukin 8-like chemokines"/>
    <property type="match status" value="1"/>
</dbReference>
<dbReference type="PANTHER" id="PTHR12015">
    <property type="entry name" value="SMALL INDUCIBLE CYTOKINE A"/>
    <property type="match status" value="1"/>
</dbReference>
<feature type="chain" id="PRO_5043875002" evidence="5">
    <location>
        <begin position="20"/>
        <end position="95"/>
    </location>
</feature>
<evidence type="ECO:0000313" key="7">
    <source>
        <dbReference type="EMBL" id="CAJ1057019.1"/>
    </source>
</evidence>
<evidence type="ECO:0000256" key="2">
    <source>
        <dbReference type="ARBA" id="ARBA00022514"/>
    </source>
</evidence>
<dbReference type="Gene3D" id="2.40.50.40">
    <property type="match status" value="1"/>
</dbReference>
<dbReference type="GO" id="GO:0006955">
    <property type="term" value="P:immune response"/>
    <property type="evidence" value="ECO:0007669"/>
    <property type="project" value="InterPro"/>
</dbReference>
<feature type="domain" description="Chemokine interleukin-8-like" evidence="6">
    <location>
        <begin position="30"/>
        <end position="86"/>
    </location>
</feature>
<evidence type="ECO:0000256" key="4">
    <source>
        <dbReference type="ARBA" id="ARBA00022729"/>
    </source>
</evidence>
<reference evidence="7" key="1">
    <citation type="submission" date="2023-08" db="EMBL/GenBank/DDBJ databases">
        <authorList>
            <person name="Alioto T."/>
            <person name="Alioto T."/>
            <person name="Gomez Garrido J."/>
        </authorList>
    </citation>
    <scope>NUCLEOTIDE SEQUENCE</scope>
</reference>
<protein>
    <submittedName>
        <fullName evidence="7">C-C motif chemokine 4-like</fullName>
    </submittedName>
</protein>
<keyword evidence="8" id="KW-1185">Reference proteome</keyword>
<organism evidence="7 8">
    <name type="scientific">Xyrichtys novacula</name>
    <name type="common">Pearly razorfish</name>
    <name type="synonym">Hemipteronotus novacula</name>
    <dbReference type="NCBI Taxonomy" id="13765"/>
    <lineage>
        <taxon>Eukaryota</taxon>
        <taxon>Metazoa</taxon>
        <taxon>Chordata</taxon>
        <taxon>Craniata</taxon>
        <taxon>Vertebrata</taxon>
        <taxon>Euteleostomi</taxon>
        <taxon>Actinopterygii</taxon>
        <taxon>Neopterygii</taxon>
        <taxon>Teleostei</taxon>
        <taxon>Neoteleostei</taxon>
        <taxon>Acanthomorphata</taxon>
        <taxon>Eupercaria</taxon>
        <taxon>Labriformes</taxon>
        <taxon>Labridae</taxon>
        <taxon>Xyrichtys</taxon>
    </lineage>
</organism>
<evidence type="ECO:0000256" key="5">
    <source>
        <dbReference type="SAM" id="SignalP"/>
    </source>
</evidence>
<gene>
    <name evidence="7" type="ORF">XNOV1_A020202</name>
</gene>
<comment type="subcellular location">
    <subcellularLocation>
        <location evidence="1">Secreted</location>
    </subcellularLocation>
</comment>
<feature type="signal peptide" evidence="5">
    <location>
        <begin position="1"/>
        <end position="19"/>
    </location>
</feature>
<evidence type="ECO:0000256" key="1">
    <source>
        <dbReference type="ARBA" id="ARBA00004613"/>
    </source>
</evidence>
<evidence type="ECO:0000256" key="3">
    <source>
        <dbReference type="ARBA" id="ARBA00022525"/>
    </source>
</evidence>
<dbReference type="InterPro" id="IPR039809">
    <property type="entry name" value="Chemokine_b/g/d"/>
</dbReference>
<keyword evidence="4 5" id="KW-0732">Signal</keyword>
<evidence type="ECO:0000259" key="6">
    <source>
        <dbReference type="SMART" id="SM00199"/>
    </source>
</evidence>